<evidence type="ECO:0000313" key="4">
    <source>
        <dbReference type="Proteomes" id="UP000623681"/>
    </source>
</evidence>
<dbReference type="GO" id="GO:0005886">
    <property type="term" value="C:plasma membrane"/>
    <property type="evidence" value="ECO:0007669"/>
    <property type="project" value="TreeGrafter"/>
</dbReference>
<feature type="domain" description="Penicillin binding protein A dimerisation" evidence="2">
    <location>
        <begin position="55"/>
        <end position="116"/>
    </location>
</feature>
<dbReference type="GO" id="GO:0071972">
    <property type="term" value="F:peptidoglycan L,D-transpeptidase activity"/>
    <property type="evidence" value="ECO:0007669"/>
    <property type="project" value="TreeGrafter"/>
</dbReference>
<reference evidence="3" key="1">
    <citation type="submission" date="2021-01" db="EMBL/GenBank/DDBJ databases">
        <title>Genome public.</title>
        <authorList>
            <person name="Liu C."/>
            <person name="Sun Q."/>
        </authorList>
    </citation>
    <scope>NUCLEOTIDE SEQUENCE</scope>
    <source>
        <strain evidence="3">YIM B02565</strain>
    </source>
</reference>
<gene>
    <name evidence="3" type="ORF">JK634_07025</name>
</gene>
<dbReference type="GO" id="GO:0071555">
    <property type="term" value="P:cell wall organization"/>
    <property type="evidence" value="ECO:0007669"/>
    <property type="project" value="TreeGrafter"/>
</dbReference>
<dbReference type="Pfam" id="PF00905">
    <property type="entry name" value="Transpeptidase"/>
    <property type="match status" value="1"/>
</dbReference>
<dbReference type="Proteomes" id="UP000623681">
    <property type="component" value="Unassembled WGS sequence"/>
</dbReference>
<protein>
    <submittedName>
        <fullName evidence="3">Penicillin-binding protein 2</fullName>
    </submittedName>
</protein>
<dbReference type="AlphaFoldDB" id="A0A937FGJ8"/>
<organism evidence="3 4">
    <name type="scientific">Clostridium paridis</name>
    <dbReference type="NCBI Taxonomy" id="2803863"/>
    <lineage>
        <taxon>Bacteria</taxon>
        <taxon>Bacillati</taxon>
        <taxon>Bacillota</taxon>
        <taxon>Clostridia</taxon>
        <taxon>Eubacteriales</taxon>
        <taxon>Clostridiaceae</taxon>
        <taxon>Clostridium</taxon>
    </lineage>
</organism>
<dbReference type="InterPro" id="IPR050515">
    <property type="entry name" value="Beta-lactam/transpept"/>
</dbReference>
<evidence type="ECO:0000259" key="2">
    <source>
        <dbReference type="Pfam" id="PF21922"/>
    </source>
</evidence>
<dbReference type="Gene3D" id="3.40.710.10">
    <property type="entry name" value="DD-peptidase/beta-lactamase superfamily"/>
    <property type="match status" value="1"/>
</dbReference>
<evidence type="ECO:0000259" key="1">
    <source>
        <dbReference type="Pfam" id="PF00905"/>
    </source>
</evidence>
<dbReference type="SUPFAM" id="SSF56519">
    <property type="entry name" value="Penicillin binding protein dimerisation domain"/>
    <property type="match status" value="1"/>
</dbReference>
<dbReference type="RefSeq" id="WP_202766936.1">
    <property type="nucleotide sequence ID" value="NZ_JAESWA010000020.1"/>
</dbReference>
<proteinExistence type="predicted"/>
<comment type="caution">
    <text evidence="3">The sequence shown here is derived from an EMBL/GenBank/DDBJ whole genome shotgun (WGS) entry which is preliminary data.</text>
</comment>
<keyword evidence="4" id="KW-1185">Reference proteome</keyword>
<accession>A0A937FGJ8</accession>
<dbReference type="InterPro" id="IPR001460">
    <property type="entry name" value="PCN-bd_Tpept"/>
</dbReference>
<dbReference type="InterPro" id="IPR036138">
    <property type="entry name" value="PBP_dimer_sf"/>
</dbReference>
<dbReference type="EMBL" id="JAESWA010000020">
    <property type="protein sequence ID" value="MBL4931552.1"/>
    <property type="molecule type" value="Genomic_DNA"/>
</dbReference>
<dbReference type="Pfam" id="PF21922">
    <property type="entry name" value="PBP_dimer_2"/>
    <property type="match status" value="1"/>
</dbReference>
<dbReference type="InterPro" id="IPR012338">
    <property type="entry name" value="Beta-lactam/transpept-like"/>
</dbReference>
<feature type="domain" description="Penicillin-binding protein transpeptidase" evidence="1">
    <location>
        <begin position="170"/>
        <end position="481"/>
    </location>
</feature>
<dbReference type="InterPro" id="IPR054120">
    <property type="entry name" value="PBPA_dimer"/>
</dbReference>
<name>A0A937FGJ8_9CLOT</name>
<sequence length="487" mass="52233">MKDTQASIKKVMIVFAFLLLALITYIAYFQAFKAPAIAEKPENQRLWAERNKVLRGTIYDRNMTALTESKKTGTLTQERKYVYGSLYSHVLGYSNEKYGLSGLEYLYDKDLRSYDKISASINSVLNKLNIKEVFNNRTSQGEEAIGNSLVTSLDTNIQTTAWQALGNRKGAVVVLDPKTGEIVASVSNPAFDPNNLDKAMQTANSGASSGFPLINRAVSGMYAPGSTFKIVTLTSALENIPGVTSRTFQDNGKIDFPDGSKLWNLNHNVYGSLSLKTALAYSSNVVFGTLAMELGNDKLKKTAEDFGFNKSLPSDGIAFNKSAFPTLNSSEKGSIAQTGIGQSSILASPLQMALVVSAVANNGIMMEPKLVNKVVDKNGKTVREIQSKQIANPISSGDDAIIKDYMKSLVDGRINRDWGVFKGLNAAGKTGTAETSDANADPHSWFIGFAPVDNPKYAIAVIVENGGAGGGVAAQIAGSVLKASLGQ</sequence>
<dbReference type="SUPFAM" id="SSF56601">
    <property type="entry name" value="beta-lactamase/transpeptidase-like"/>
    <property type="match status" value="1"/>
</dbReference>
<dbReference type="GO" id="GO:0008658">
    <property type="term" value="F:penicillin binding"/>
    <property type="evidence" value="ECO:0007669"/>
    <property type="project" value="InterPro"/>
</dbReference>
<evidence type="ECO:0000313" key="3">
    <source>
        <dbReference type="EMBL" id="MBL4931552.1"/>
    </source>
</evidence>
<dbReference type="PANTHER" id="PTHR30627:SF24">
    <property type="entry name" value="PENICILLIN-BINDING PROTEIN 4B"/>
    <property type="match status" value="1"/>
</dbReference>
<dbReference type="PANTHER" id="PTHR30627">
    <property type="entry name" value="PEPTIDOGLYCAN D,D-TRANSPEPTIDASE"/>
    <property type="match status" value="1"/>
</dbReference>
<dbReference type="Gene3D" id="3.90.1310.10">
    <property type="entry name" value="Penicillin-binding protein 2a (Domain 2)"/>
    <property type="match status" value="1"/>
</dbReference>